<evidence type="ECO:0000313" key="12">
    <source>
        <dbReference type="EMBL" id="MBO8457445.1"/>
    </source>
</evidence>
<keyword evidence="5" id="KW-0805">Transcription regulation</keyword>
<dbReference type="InterPro" id="IPR007046">
    <property type="entry name" value="RNA_pol_sigma_54_core-bd"/>
</dbReference>
<dbReference type="PROSITE" id="PS50044">
    <property type="entry name" value="SIGMA54_3"/>
    <property type="match status" value="1"/>
</dbReference>
<dbReference type="Proteomes" id="UP000823638">
    <property type="component" value="Unassembled WGS sequence"/>
</dbReference>
<dbReference type="NCBIfam" id="TIGR02395">
    <property type="entry name" value="rpoN_sigma"/>
    <property type="match status" value="1"/>
</dbReference>
<dbReference type="PIRSF" id="PIRSF000774">
    <property type="entry name" value="RpoN"/>
    <property type="match status" value="1"/>
</dbReference>
<dbReference type="InterPro" id="IPR007634">
    <property type="entry name" value="RNA_pol_sigma_54_DNA-bd"/>
</dbReference>
<evidence type="ECO:0000256" key="3">
    <source>
        <dbReference type="ARBA" id="ARBA00022679"/>
    </source>
</evidence>
<dbReference type="Gene3D" id="1.10.10.60">
    <property type="entry name" value="Homeodomain-like"/>
    <property type="match status" value="1"/>
</dbReference>
<feature type="domain" description="RNA polymerase sigma factor 54 DNA-binding" evidence="10">
    <location>
        <begin position="298"/>
        <end position="441"/>
    </location>
</feature>
<dbReference type="InterPro" id="IPR038709">
    <property type="entry name" value="RpoN_core-bd_sf"/>
</dbReference>
<feature type="region of interest" description="Disordered" evidence="9">
    <location>
        <begin position="61"/>
        <end position="90"/>
    </location>
</feature>
<dbReference type="PANTHER" id="PTHR32248">
    <property type="entry name" value="RNA POLYMERASE SIGMA-54 FACTOR"/>
    <property type="match status" value="1"/>
</dbReference>
<dbReference type="PROSITE" id="PS00717">
    <property type="entry name" value="SIGMA54_1"/>
    <property type="match status" value="1"/>
</dbReference>
<keyword evidence="4" id="KW-0548">Nucleotidyltransferase</keyword>
<evidence type="ECO:0000256" key="6">
    <source>
        <dbReference type="ARBA" id="ARBA00023082"/>
    </source>
</evidence>
<dbReference type="AlphaFoldDB" id="A0A9D9N265"/>
<dbReference type="Gene3D" id="1.10.10.1330">
    <property type="entry name" value="RNA polymerase sigma-54 factor, core-binding domain"/>
    <property type="match status" value="1"/>
</dbReference>
<evidence type="ECO:0000256" key="5">
    <source>
        <dbReference type="ARBA" id="ARBA00023015"/>
    </source>
</evidence>
<proteinExistence type="inferred from homology"/>
<keyword evidence="7" id="KW-0238">DNA-binding</keyword>
<evidence type="ECO:0000256" key="7">
    <source>
        <dbReference type="ARBA" id="ARBA00023125"/>
    </source>
</evidence>
<accession>A0A9D9N265</accession>
<dbReference type="GO" id="GO:0016779">
    <property type="term" value="F:nucleotidyltransferase activity"/>
    <property type="evidence" value="ECO:0007669"/>
    <property type="project" value="UniProtKB-KW"/>
</dbReference>
<keyword evidence="8" id="KW-0804">Transcription</keyword>
<name>A0A9D9N265_9SPIR</name>
<dbReference type="PRINTS" id="PR00045">
    <property type="entry name" value="SIGMA54FCT"/>
</dbReference>
<reference evidence="12" key="1">
    <citation type="submission" date="2020-10" db="EMBL/GenBank/DDBJ databases">
        <authorList>
            <person name="Gilroy R."/>
        </authorList>
    </citation>
    <scope>NUCLEOTIDE SEQUENCE</scope>
    <source>
        <strain evidence="12">10532</strain>
    </source>
</reference>
<evidence type="ECO:0000256" key="9">
    <source>
        <dbReference type="SAM" id="MobiDB-lite"/>
    </source>
</evidence>
<dbReference type="Pfam" id="PF00309">
    <property type="entry name" value="Sigma54_AID"/>
    <property type="match status" value="1"/>
</dbReference>
<keyword evidence="3" id="KW-0808">Transferase</keyword>
<feature type="compositionally biased region" description="Low complexity" evidence="9">
    <location>
        <begin position="74"/>
        <end position="88"/>
    </location>
</feature>
<evidence type="ECO:0000313" key="13">
    <source>
        <dbReference type="Proteomes" id="UP000823638"/>
    </source>
</evidence>
<gene>
    <name evidence="12" type="primary">rpoN</name>
    <name evidence="12" type="ORF">IAA81_04360</name>
</gene>
<dbReference type="InterPro" id="IPR000394">
    <property type="entry name" value="RNA_pol_sigma_54"/>
</dbReference>
<organism evidence="12 13">
    <name type="scientific">Candidatus Gallitreponema excrementavium</name>
    <dbReference type="NCBI Taxonomy" id="2840840"/>
    <lineage>
        <taxon>Bacteria</taxon>
        <taxon>Pseudomonadati</taxon>
        <taxon>Spirochaetota</taxon>
        <taxon>Spirochaetia</taxon>
        <taxon>Spirochaetales</taxon>
        <taxon>Candidatus Gallitreponema</taxon>
    </lineage>
</organism>
<dbReference type="EMBL" id="JADIMM010000062">
    <property type="protein sequence ID" value="MBO8457445.1"/>
    <property type="molecule type" value="Genomic_DNA"/>
</dbReference>
<evidence type="ECO:0000256" key="2">
    <source>
        <dbReference type="ARBA" id="ARBA00022478"/>
    </source>
</evidence>
<dbReference type="Pfam" id="PF04963">
    <property type="entry name" value="Sigma54_CBD"/>
    <property type="match status" value="1"/>
</dbReference>
<keyword evidence="6" id="KW-0731">Sigma factor</keyword>
<sequence>MNTAQVQSQKQVLSAQMQQLIKLLPLSATELQSCIQQEVEENPALEIPDFGSGLTLDEPSALSGDSDFWEDDSPPSGKGSSDSEISSDVYIDPRSTKVGKTLKQYLREQLDVENLSDEEKLCGEEIIQALDENGFLKISRNEINPGISFEVYNKVLKIIRDFDPPGIAQKDSKSALLFQISRLDSPPPHTMEIVENYFDALRKPTPENLVNNLKKNYSYKITIPEAEKVLECVLSLNPLPGSGWSGKNPPQYVIPDVKIHVSGNRIRTELVPESFPVLKTSPDFKKEAEKAGEKDRGFFSEKISQAELFIQRINLRNETLEKVINYIVLHQKAFFLFGSGNLKPLSMGQVAKDLGFSESTISRTVSSKYLECDWGIIPLRFFFTNGVGETKNLSSEMIKGKIALIMKESEKLTDEKIRGKLEEQGISISRRTVAKYRKELQDR</sequence>
<feature type="domain" description="RNA polymerase sigma factor 54 core-binding" evidence="11">
    <location>
        <begin position="98"/>
        <end position="282"/>
    </location>
</feature>
<dbReference type="GO" id="GO:0001216">
    <property type="term" value="F:DNA-binding transcription activator activity"/>
    <property type="evidence" value="ECO:0007669"/>
    <property type="project" value="InterPro"/>
</dbReference>
<dbReference type="GO" id="GO:0016987">
    <property type="term" value="F:sigma factor activity"/>
    <property type="evidence" value="ECO:0007669"/>
    <property type="project" value="UniProtKB-KW"/>
</dbReference>
<protein>
    <submittedName>
        <fullName evidence="12">RNA polymerase factor sigma-54</fullName>
    </submittedName>
</protein>
<comment type="similarity">
    <text evidence="1">Belongs to the sigma-54 factor family.</text>
</comment>
<reference evidence="12" key="2">
    <citation type="journal article" date="2021" name="PeerJ">
        <title>Extensive microbial diversity within the chicken gut microbiome revealed by metagenomics and culture.</title>
        <authorList>
            <person name="Gilroy R."/>
            <person name="Ravi A."/>
            <person name="Getino M."/>
            <person name="Pursley I."/>
            <person name="Horton D.L."/>
            <person name="Alikhan N.F."/>
            <person name="Baker D."/>
            <person name="Gharbi K."/>
            <person name="Hall N."/>
            <person name="Watson M."/>
            <person name="Adriaenssens E.M."/>
            <person name="Foster-Nyarko E."/>
            <person name="Jarju S."/>
            <person name="Secka A."/>
            <person name="Antonio M."/>
            <person name="Oren A."/>
            <person name="Chaudhuri R.R."/>
            <person name="La Ragione R."/>
            <person name="Hildebrand F."/>
            <person name="Pallen M.J."/>
        </authorList>
    </citation>
    <scope>NUCLEOTIDE SEQUENCE</scope>
    <source>
        <strain evidence="12">10532</strain>
    </source>
</reference>
<dbReference type="PROSITE" id="PS00718">
    <property type="entry name" value="SIGMA54_2"/>
    <property type="match status" value="1"/>
</dbReference>
<comment type="caution">
    <text evidence="12">The sequence shown here is derived from an EMBL/GenBank/DDBJ whole genome shotgun (WGS) entry which is preliminary data.</text>
</comment>
<dbReference type="GO" id="GO:0000428">
    <property type="term" value="C:DNA-directed RNA polymerase complex"/>
    <property type="evidence" value="ECO:0007669"/>
    <property type="project" value="UniProtKB-KW"/>
</dbReference>
<evidence type="ECO:0000256" key="1">
    <source>
        <dbReference type="ARBA" id="ARBA00008798"/>
    </source>
</evidence>
<dbReference type="Pfam" id="PF04552">
    <property type="entry name" value="Sigma54_DBD"/>
    <property type="match status" value="1"/>
</dbReference>
<evidence type="ECO:0000259" key="11">
    <source>
        <dbReference type="Pfam" id="PF04963"/>
    </source>
</evidence>
<dbReference type="GO" id="GO:0003677">
    <property type="term" value="F:DNA binding"/>
    <property type="evidence" value="ECO:0007669"/>
    <property type="project" value="UniProtKB-KW"/>
</dbReference>
<evidence type="ECO:0000256" key="8">
    <source>
        <dbReference type="ARBA" id="ARBA00023163"/>
    </source>
</evidence>
<dbReference type="PANTHER" id="PTHR32248:SF4">
    <property type="entry name" value="RNA POLYMERASE SIGMA-54 FACTOR"/>
    <property type="match status" value="1"/>
</dbReference>
<keyword evidence="2" id="KW-0240">DNA-directed RNA polymerase</keyword>
<dbReference type="GO" id="GO:0006352">
    <property type="term" value="P:DNA-templated transcription initiation"/>
    <property type="evidence" value="ECO:0007669"/>
    <property type="project" value="InterPro"/>
</dbReference>
<evidence type="ECO:0000259" key="10">
    <source>
        <dbReference type="Pfam" id="PF04552"/>
    </source>
</evidence>
<evidence type="ECO:0000256" key="4">
    <source>
        <dbReference type="ARBA" id="ARBA00022695"/>
    </source>
</evidence>